<keyword evidence="3" id="KW-1003">Cell membrane</keyword>
<evidence type="ECO:0000256" key="2">
    <source>
        <dbReference type="ARBA" id="ARBA00022448"/>
    </source>
</evidence>
<proteinExistence type="inferred from homology"/>
<dbReference type="InterPro" id="IPR035906">
    <property type="entry name" value="MetI-like_sf"/>
</dbReference>
<evidence type="ECO:0000256" key="7">
    <source>
        <dbReference type="RuleBase" id="RU363032"/>
    </source>
</evidence>
<reference evidence="10" key="1">
    <citation type="submission" date="2023-07" db="EMBL/GenBank/DDBJ databases">
        <title>Conexibacter stalactiti sp. nov., isolated from stalactites in a lava cave and emended description of the genus Conexibacter.</title>
        <authorList>
            <person name="Lee S.D."/>
        </authorList>
    </citation>
    <scope>NUCLEOTIDE SEQUENCE [LARGE SCALE GENOMIC DNA]</scope>
    <source>
        <strain evidence="10">KCTC 39840</strain>
    </source>
</reference>
<gene>
    <name evidence="9" type="ORF">R7226_13930</name>
</gene>
<evidence type="ECO:0000313" key="10">
    <source>
        <dbReference type="Proteomes" id="UP001284601"/>
    </source>
</evidence>
<dbReference type="SUPFAM" id="SSF161098">
    <property type="entry name" value="MetI-like"/>
    <property type="match status" value="1"/>
</dbReference>
<feature type="transmembrane region" description="Helical" evidence="7">
    <location>
        <begin position="234"/>
        <end position="256"/>
    </location>
</feature>
<feature type="transmembrane region" description="Helical" evidence="7">
    <location>
        <begin position="284"/>
        <end position="306"/>
    </location>
</feature>
<name>A0ABU4HTQ5_9ACTN</name>
<keyword evidence="2 7" id="KW-0813">Transport</keyword>
<sequence>MLRLIGRRLLWSIPLLVLVPTFTFLMVALIPGDVARTLTGSSGSEAQYQQLRQTLGLDEPLHVRYWDWLQNAVQGDLGMSLFSQQPVTELLGSRLSVTFSLVIGSTLLAALIGVAFGIAAAMRPGRSGKVVDAVSLVGLAIPNFFLGLLLVAWFAVAVPLFPATGYVDPQDSPLEWLRSIVLPVVTLAVPGIAVVAKQTRDAMGDTLERPFIRTLRACGVSRRSIVFKHALRSAAIPIVTVVGIIFVGALSGTVLVETVFAMPGLGGVAVQATAQHDVPLIQGVAVYFTVVVVLVNLLVDIVYGWLDPRVRVA</sequence>
<feature type="transmembrane region" description="Helical" evidence="7">
    <location>
        <begin position="133"/>
        <end position="156"/>
    </location>
</feature>
<accession>A0ABU4HTQ5</accession>
<organism evidence="9 10">
    <name type="scientific">Conexibacter stalactiti</name>
    <dbReference type="NCBI Taxonomy" id="1940611"/>
    <lineage>
        <taxon>Bacteria</taxon>
        <taxon>Bacillati</taxon>
        <taxon>Actinomycetota</taxon>
        <taxon>Thermoleophilia</taxon>
        <taxon>Solirubrobacterales</taxon>
        <taxon>Conexibacteraceae</taxon>
        <taxon>Conexibacter</taxon>
    </lineage>
</organism>
<dbReference type="PANTHER" id="PTHR43163">
    <property type="entry name" value="DIPEPTIDE TRANSPORT SYSTEM PERMEASE PROTEIN DPPB-RELATED"/>
    <property type="match status" value="1"/>
</dbReference>
<dbReference type="Proteomes" id="UP001284601">
    <property type="component" value="Unassembled WGS sequence"/>
</dbReference>
<dbReference type="EMBL" id="JAWSTH010000033">
    <property type="protein sequence ID" value="MDW5595444.1"/>
    <property type="molecule type" value="Genomic_DNA"/>
</dbReference>
<feature type="domain" description="ABC transmembrane type-1" evidence="8">
    <location>
        <begin position="95"/>
        <end position="303"/>
    </location>
</feature>
<feature type="transmembrane region" description="Helical" evidence="7">
    <location>
        <begin position="176"/>
        <end position="196"/>
    </location>
</feature>
<dbReference type="Gene3D" id="1.10.3720.10">
    <property type="entry name" value="MetI-like"/>
    <property type="match status" value="1"/>
</dbReference>
<reference evidence="9 10" key="2">
    <citation type="submission" date="2023-10" db="EMBL/GenBank/DDBJ databases">
        <authorList>
            <person name="Han X.F."/>
        </authorList>
    </citation>
    <scope>NUCLEOTIDE SEQUENCE [LARGE SCALE GENOMIC DNA]</scope>
    <source>
        <strain evidence="9 10">KCTC 39840</strain>
    </source>
</reference>
<dbReference type="InterPro" id="IPR045621">
    <property type="entry name" value="BPD_transp_1_N"/>
</dbReference>
<evidence type="ECO:0000256" key="6">
    <source>
        <dbReference type="ARBA" id="ARBA00023136"/>
    </source>
</evidence>
<evidence type="ECO:0000256" key="5">
    <source>
        <dbReference type="ARBA" id="ARBA00022989"/>
    </source>
</evidence>
<keyword evidence="4 7" id="KW-0812">Transmembrane</keyword>
<dbReference type="Pfam" id="PF19300">
    <property type="entry name" value="BPD_transp_1_N"/>
    <property type="match status" value="1"/>
</dbReference>
<protein>
    <submittedName>
        <fullName evidence="9">ABC transporter permease</fullName>
    </submittedName>
</protein>
<comment type="similarity">
    <text evidence="7">Belongs to the binding-protein-dependent transport system permease family.</text>
</comment>
<feature type="transmembrane region" description="Helical" evidence="7">
    <location>
        <begin position="9"/>
        <end position="30"/>
    </location>
</feature>
<evidence type="ECO:0000259" key="8">
    <source>
        <dbReference type="PROSITE" id="PS50928"/>
    </source>
</evidence>
<keyword evidence="10" id="KW-1185">Reference proteome</keyword>
<dbReference type="CDD" id="cd06261">
    <property type="entry name" value="TM_PBP2"/>
    <property type="match status" value="1"/>
</dbReference>
<dbReference type="Pfam" id="PF00528">
    <property type="entry name" value="BPD_transp_1"/>
    <property type="match status" value="1"/>
</dbReference>
<evidence type="ECO:0000256" key="3">
    <source>
        <dbReference type="ARBA" id="ARBA00022475"/>
    </source>
</evidence>
<evidence type="ECO:0000313" key="9">
    <source>
        <dbReference type="EMBL" id="MDW5595444.1"/>
    </source>
</evidence>
<dbReference type="InterPro" id="IPR000515">
    <property type="entry name" value="MetI-like"/>
</dbReference>
<comment type="caution">
    <text evidence="9">The sequence shown here is derived from an EMBL/GenBank/DDBJ whole genome shotgun (WGS) entry which is preliminary data.</text>
</comment>
<dbReference type="RefSeq" id="WP_318597780.1">
    <property type="nucleotide sequence ID" value="NZ_JAWSTH010000033.1"/>
</dbReference>
<comment type="subcellular location">
    <subcellularLocation>
        <location evidence="1 7">Cell membrane</location>
        <topology evidence="1 7">Multi-pass membrane protein</topology>
    </subcellularLocation>
</comment>
<keyword evidence="6 7" id="KW-0472">Membrane</keyword>
<dbReference type="PANTHER" id="PTHR43163:SF6">
    <property type="entry name" value="DIPEPTIDE TRANSPORT SYSTEM PERMEASE PROTEIN DPPB-RELATED"/>
    <property type="match status" value="1"/>
</dbReference>
<evidence type="ECO:0000256" key="4">
    <source>
        <dbReference type="ARBA" id="ARBA00022692"/>
    </source>
</evidence>
<feature type="transmembrane region" description="Helical" evidence="7">
    <location>
        <begin position="99"/>
        <end position="121"/>
    </location>
</feature>
<evidence type="ECO:0000256" key="1">
    <source>
        <dbReference type="ARBA" id="ARBA00004651"/>
    </source>
</evidence>
<dbReference type="PROSITE" id="PS50928">
    <property type="entry name" value="ABC_TM1"/>
    <property type="match status" value="1"/>
</dbReference>
<keyword evidence="5 7" id="KW-1133">Transmembrane helix</keyword>